<name>A0A953M2Q4_9BACT</name>
<accession>A0A953M2Q4</accession>
<reference evidence="12" key="2">
    <citation type="submission" date="2021-08" db="EMBL/GenBank/DDBJ databases">
        <authorList>
            <person name="Dalcin Martins P."/>
        </authorList>
    </citation>
    <scope>NUCLEOTIDE SEQUENCE</scope>
    <source>
        <strain evidence="12">MAG_39</strain>
    </source>
</reference>
<dbReference type="GO" id="GO:0004525">
    <property type="term" value="F:ribonuclease III activity"/>
    <property type="evidence" value="ECO:0007669"/>
    <property type="project" value="UniProtKB-UniRule"/>
</dbReference>
<dbReference type="GO" id="GO:0010468">
    <property type="term" value="P:regulation of gene expression"/>
    <property type="evidence" value="ECO:0007669"/>
    <property type="project" value="TreeGrafter"/>
</dbReference>
<dbReference type="PROSITE" id="PS50137">
    <property type="entry name" value="DS_RBD"/>
    <property type="match status" value="1"/>
</dbReference>
<feature type="active site" evidence="9">
    <location>
        <position position="52"/>
    </location>
</feature>
<evidence type="ECO:0000256" key="1">
    <source>
        <dbReference type="ARBA" id="ARBA00000109"/>
    </source>
</evidence>
<dbReference type="CDD" id="cd00593">
    <property type="entry name" value="RIBOc"/>
    <property type="match status" value="1"/>
</dbReference>
<sequence>MFSENTEGFEDSFGYRFNNKKLLVAALTHKSYHHENPEESPEHNERLEFLGDSVLGLVIAEKLFLDQVGFSEAEMSKMKSYLVKEAVLFEMASKISLGSYLRLGKGEESTGGRQKKSVLSDAFEALVGAVFLDSDYETVRTLVLDLFREKIPDVISRKEGYDFKSELQERCQSLFGVLPEYRIVKLEGEEHKRIFTAEVSINRQLYGSGMGKSKKEAQMAAAKEAFERLMQEQPGG</sequence>
<feature type="binding site" evidence="9">
    <location>
        <position position="124"/>
    </location>
    <ligand>
        <name>Mg(2+)</name>
        <dbReference type="ChEBI" id="CHEBI:18420"/>
    </ligand>
</feature>
<keyword evidence="6 9" id="KW-0255">Endonuclease</keyword>
<dbReference type="GO" id="GO:0008033">
    <property type="term" value="P:tRNA processing"/>
    <property type="evidence" value="ECO:0007669"/>
    <property type="project" value="UniProtKB-KW"/>
</dbReference>
<keyword evidence="9" id="KW-0819">tRNA processing</keyword>
<dbReference type="FunFam" id="1.10.1520.10:FF:000001">
    <property type="entry name" value="Ribonuclease 3"/>
    <property type="match status" value="1"/>
</dbReference>
<dbReference type="GO" id="GO:0005737">
    <property type="term" value="C:cytoplasm"/>
    <property type="evidence" value="ECO:0007669"/>
    <property type="project" value="UniProtKB-SubCell"/>
</dbReference>
<dbReference type="PANTHER" id="PTHR11207">
    <property type="entry name" value="RIBONUCLEASE III"/>
    <property type="match status" value="1"/>
</dbReference>
<evidence type="ECO:0000256" key="4">
    <source>
        <dbReference type="ARBA" id="ARBA00022664"/>
    </source>
</evidence>
<evidence type="ECO:0000256" key="2">
    <source>
        <dbReference type="ARBA" id="ARBA00010183"/>
    </source>
</evidence>
<dbReference type="InterPro" id="IPR014720">
    <property type="entry name" value="dsRBD_dom"/>
</dbReference>
<feature type="domain" description="DRBM" evidence="10">
    <location>
        <begin position="162"/>
        <end position="231"/>
    </location>
</feature>
<dbReference type="SMART" id="SM00535">
    <property type="entry name" value="RIBOc"/>
    <property type="match status" value="1"/>
</dbReference>
<dbReference type="Pfam" id="PF14622">
    <property type="entry name" value="Ribonucleas_3_3"/>
    <property type="match status" value="1"/>
</dbReference>
<dbReference type="HAMAP" id="MF_00104">
    <property type="entry name" value="RNase_III"/>
    <property type="match status" value="1"/>
</dbReference>
<dbReference type="PROSITE" id="PS50142">
    <property type="entry name" value="RNASE_3_2"/>
    <property type="match status" value="1"/>
</dbReference>
<evidence type="ECO:0000256" key="9">
    <source>
        <dbReference type="HAMAP-Rule" id="MF_00104"/>
    </source>
</evidence>
<gene>
    <name evidence="9 12" type="primary">rnc</name>
    <name evidence="12" type="ORF">K8I29_16890</name>
</gene>
<reference evidence="12" key="1">
    <citation type="journal article" date="2021" name="bioRxiv">
        <title>Unraveling nitrogen, sulfur and carbon metabolic pathways and microbial community transcriptional responses to substrate deprivation and toxicity stresses in a bioreactor mimicking anoxic brackish coastal sediment conditions.</title>
        <authorList>
            <person name="Martins P.D."/>
            <person name="Echeveste M.J."/>
            <person name="Arshad A."/>
            <person name="Kurth J."/>
            <person name="Ouboter H."/>
            <person name="Jetten M.S.M."/>
            <person name="Welte C.U."/>
        </authorList>
    </citation>
    <scope>NUCLEOTIDE SEQUENCE</scope>
    <source>
        <strain evidence="12">MAG_39</strain>
    </source>
</reference>
<keyword evidence="9" id="KW-0963">Cytoplasm</keyword>
<dbReference type="PROSITE" id="PS00517">
    <property type="entry name" value="RNASE_3_1"/>
    <property type="match status" value="1"/>
</dbReference>
<dbReference type="GO" id="GO:0003725">
    <property type="term" value="F:double-stranded RNA binding"/>
    <property type="evidence" value="ECO:0007669"/>
    <property type="project" value="TreeGrafter"/>
</dbReference>
<comment type="caution">
    <text evidence="12">The sequence shown here is derived from an EMBL/GenBank/DDBJ whole genome shotgun (WGS) entry which is preliminary data.</text>
</comment>
<feature type="binding site" evidence="9">
    <location>
        <position position="121"/>
    </location>
    <ligand>
        <name>Mg(2+)</name>
        <dbReference type="ChEBI" id="CHEBI:18420"/>
    </ligand>
</feature>
<evidence type="ECO:0000259" key="11">
    <source>
        <dbReference type="PROSITE" id="PS50142"/>
    </source>
</evidence>
<comment type="function">
    <text evidence="9">Digests double-stranded RNA. Involved in the processing of primary rRNA transcript to yield the immediate precursors to the large and small rRNAs (23S and 16S). Processes some mRNAs, and tRNAs when they are encoded in the rRNA operon. Processes pre-crRNA and tracrRNA of type II CRISPR loci if present in the organism.</text>
</comment>
<dbReference type="Gene3D" id="1.10.1520.10">
    <property type="entry name" value="Ribonuclease III domain"/>
    <property type="match status" value="1"/>
</dbReference>
<comment type="subunit">
    <text evidence="9">Homodimer.</text>
</comment>
<dbReference type="AlphaFoldDB" id="A0A953M2Q4"/>
<dbReference type="InterPro" id="IPR036389">
    <property type="entry name" value="RNase_III_sf"/>
</dbReference>
<dbReference type="SMART" id="SM00358">
    <property type="entry name" value="DSRM"/>
    <property type="match status" value="1"/>
</dbReference>
<dbReference type="EC" id="3.1.26.3" evidence="9"/>
<evidence type="ECO:0000256" key="8">
    <source>
        <dbReference type="ARBA" id="ARBA00022884"/>
    </source>
</evidence>
<dbReference type="InterPro" id="IPR011907">
    <property type="entry name" value="RNase_III"/>
</dbReference>
<feature type="active site" evidence="9">
    <location>
        <position position="124"/>
    </location>
</feature>
<evidence type="ECO:0000313" key="12">
    <source>
        <dbReference type="EMBL" id="MBZ0157875.1"/>
    </source>
</evidence>
<dbReference type="SUPFAM" id="SSF69065">
    <property type="entry name" value="RNase III domain-like"/>
    <property type="match status" value="1"/>
</dbReference>
<comment type="catalytic activity">
    <reaction evidence="1 9">
        <text>Endonucleolytic cleavage to 5'-phosphomonoester.</text>
        <dbReference type="EC" id="3.1.26.3"/>
    </reaction>
</comment>
<dbReference type="GO" id="GO:0019843">
    <property type="term" value="F:rRNA binding"/>
    <property type="evidence" value="ECO:0007669"/>
    <property type="project" value="UniProtKB-KW"/>
</dbReference>
<keyword evidence="4 9" id="KW-0507">mRNA processing</keyword>
<evidence type="ECO:0000256" key="6">
    <source>
        <dbReference type="ARBA" id="ARBA00022759"/>
    </source>
</evidence>
<organism evidence="12 13">
    <name type="scientific">Candidatus Nitrobium versatile</name>
    <dbReference type="NCBI Taxonomy" id="2884831"/>
    <lineage>
        <taxon>Bacteria</taxon>
        <taxon>Pseudomonadati</taxon>
        <taxon>Nitrospirota</taxon>
        <taxon>Nitrospiria</taxon>
        <taxon>Nitrospirales</taxon>
        <taxon>Nitrospiraceae</taxon>
        <taxon>Candidatus Nitrobium</taxon>
    </lineage>
</organism>
<dbReference type="NCBIfam" id="TIGR02191">
    <property type="entry name" value="RNaseIII"/>
    <property type="match status" value="1"/>
</dbReference>
<evidence type="ECO:0000256" key="3">
    <source>
        <dbReference type="ARBA" id="ARBA00022552"/>
    </source>
</evidence>
<dbReference type="GO" id="GO:0046872">
    <property type="term" value="F:metal ion binding"/>
    <property type="evidence" value="ECO:0007669"/>
    <property type="project" value="UniProtKB-KW"/>
</dbReference>
<evidence type="ECO:0000259" key="10">
    <source>
        <dbReference type="PROSITE" id="PS50137"/>
    </source>
</evidence>
<comment type="similarity">
    <text evidence="2">Belongs to the ribonuclease III family.</text>
</comment>
<dbReference type="EMBL" id="JAIOIV010000130">
    <property type="protein sequence ID" value="MBZ0157875.1"/>
    <property type="molecule type" value="Genomic_DNA"/>
</dbReference>
<keyword evidence="9" id="KW-0699">rRNA-binding</keyword>
<comment type="cofactor">
    <cofactor evidence="9">
        <name>Mg(2+)</name>
        <dbReference type="ChEBI" id="CHEBI:18420"/>
    </cofactor>
</comment>
<keyword evidence="5 9" id="KW-0540">Nuclease</keyword>
<proteinExistence type="inferred from homology"/>
<evidence type="ECO:0000256" key="7">
    <source>
        <dbReference type="ARBA" id="ARBA00022801"/>
    </source>
</evidence>
<dbReference type="PANTHER" id="PTHR11207:SF0">
    <property type="entry name" value="RIBONUCLEASE 3"/>
    <property type="match status" value="1"/>
</dbReference>
<comment type="subcellular location">
    <subcellularLocation>
        <location evidence="9">Cytoplasm</location>
    </subcellularLocation>
</comment>
<dbReference type="CDD" id="cd10845">
    <property type="entry name" value="DSRM_RNAse_III_family"/>
    <property type="match status" value="1"/>
</dbReference>
<protein>
    <recommendedName>
        <fullName evidence="9">Ribonuclease 3</fullName>
        <ecNumber evidence="9">3.1.26.3</ecNumber>
    </recommendedName>
    <alternativeName>
        <fullName evidence="9">Ribonuclease III</fullName>
        <shortName evidence="9">RNase III</shortName>
    </alternativeName>
</protein>
<keyword evidence="3 9" id="KW-0698">rRNA processing</keyword>
<keyword evidence="9" id="KW-0479">Metal-binding</keyword>
<dbReference type="Proteomes" id="UP000705867">
    <property type="component" value="Unassembled WGS sequence"/>
</dbReference>
<dbReference type="SUPFAM" id="SSF54768">
    <property type="entry name" value="dsRNA-binding domain-like"/>
    <property type="match status" value="1"/>
</dbReference>
<keyword evidence="9" id="KW-0460">Magnesium</keyword>
<evidence type="ECO:0000313" key="13">
    <source>
        <dbReference type="Proteomes" id="UP000705867"/>
    </source>
</evidence>
<dbReference type="Gene3D" id="3.30.160.20">
    <property type="match status" value="1"/>
</dbReference>
<keyword evidence="8 9" id="KW-0694">RNA-binding</keyword>
<keyword evidence="7 9" id="KW-0378">Hydrolase</keyword>
<dbReference type="InterPro" id="IPR000999">
    <property type="entry name" value="RNase_III_dom"/>
</dbReference>
<feature type="domain" description="RNase III" evidence="11">
    <location>
        <begin position="6"/>
        <end position="135"/>
    </location>
</feature>
<dbReference type="Pfam" id="PF00035">
    <property type="entry name" value="dsrm"/>
    <property type="match status" value="1"/>
</dbReference>
<feature type="binding site" evidence="9">
    <location>
        <position position="48"/>
    </location>
    <ligand>
        <name>Mg(2+)</name>
        <dbReference type="ChEBI" id="CHEBI:18420"/>
    </ligand>
</feature>
<evidence type="ECO:0000256" key="5">
    <source>
        <dbReference type="ARBA" id="ARBA00022722"/>
    </source>
</evidence>
<dbReference type="GO" id="GO:0006397">
    <property type="term" value="P:mRNA processing"/>
    <property type="evidence" value="ECO:0007669"/>
    <property type="project" value="UniProtKB-UniRule"/>
</dbReference>
<dbReference type="GO" id="GO:0006364">
    <property type="term" value="P:rRNA processing"/>
    <property type="evidence" value="ECO:0007669"/>
    <property type="project" value="UniProtKB-UniRule"/>
</dbReference>